<keyword evidence="2" id="KW-1185">Reference proteome</keyword>
<dbReference type="RefSeq" id="WP_063492421.1">
    <property type="nucleotide sequence ID" value="NZ_CP016340.1"/>
</dbReference>
<evidence type="ECO:0000313" key="1">
    <source>
        <dbReference type="EMBL" id="SAI73872.1"/>
    </source>
</evidence>
<dbReference type="STRING" id="123899.SAMEA3906487_03884"/>
<accession>A0A157STU0</accession>
<dbReference type="AlphaFoldDB" id="A0A157STU0"/>
<protein>
    <submittedName>
        <fullName evidence="1">Uncharacterized protein</fullName>
    </submittedName>
</protein>
<dbReference type="GeneID" id="56588886"/>
<dbReference type="EMBL" id="LT546645">
    <property type="protein sequence ID" value="SAI73872.1"/>
    <property type="molecule type" value="Genomic_DNA"/>
</dbReference>
<dbReference type="Proteomes" id="UP000076825">
    <property type="component" value="Chromosome 1"/>
</dbReference>
<proteinExistence type="predicted"/>
<gene>
    <name evidence="1" type="ORF">SAMEA3906487_03884</name>
</gene>
<evidence type="ECO:0000313" key="2">
    <source>
        <dbReference type="Proteomes" id="UP000076825"/>
    </source>
</evidence>
<name>A0A157STU0_9BORD</name>
<organism evidence="1 2">
    <name type="scientific">Bordetella trematum</name>
    <dbReference type="NCBI Taxonomy" id="123899"/>
    <lineage>
        <taxon>Bacteria</taxon>
        <taxon>Pseudomonadati</taxon>
        <taxon>Pseudomonadota</taxon>
        <taxon>Betaproteobacteria</taxon>
        <taxon>Burkholderiales</taxon>
        <taxon>Alcaligenaceae</taxon>
        <taxon>Bordetella</taxon>
    </lineage>
</organism>
<dbReference type="KEGG" id="btrm:SAMEA390648703884"/>
<sequence length="75" mass="8502">MAIFKVSARDGSVSLVIRARCISCARQIAVQRSPSTEVRLWRDPARSAVTLIENPEQYGYLREGRQGFIERIQHG</sequence>
<reference evidence="1 2" key="1">
    <citation type="submission" date="2016-04" db="EMBL/GenBank/DDBJ databases">
        <authorList>
            <consortium name="Pathogen Informatics"/>
        </authorList>
    </citation>
    <scope>NUCLEOTIDE SEQUENCE [LARGE SCALE GENOMIC DNA]</scope>
    <source>
        <strain evidence="1 2">H044680328</strain>
    </source>
</reference>
<dbReference type="PATRIC" id="fig|123899.6.peg.3883"/>